<dbReference type="CDD" id="cd06225">
    <property type="entry name" value="HAMP"/>
    <property type="match status" value="1"/>
</dbReference>
<dbReference type="PRINTS" id="PR00260">
    <property type="entry name" value="CHEMTRNSDUCR"/>
</dbReference>
<dbReference type="InterPro" id="IPR004090">
    <property type="entry name" value="Chemotax_Me-accpt_rcpt"/>
</dbReference>
<comment type="caution">
    <text evidence="10">The sequence shown here is derived from an EMBL/GenBank/DDBJ whole genome shotgun (WGS) entry which is preliminary data.</text>
</comment>
<feature type="domain" description="T-SNARE coiled-coil homology" evidence="8">
    <location>
        <begin position="455"/>
        <end position="517"/>
    </location>
</feature>
<evidence type="ECO:0000256" key="5">
    <source>
        <dbReference type="PROSITE-ProRule" id="PRU00284"/>
    </source>
</evidence>
<keyword evidence="3 5" id="KW-0807">Transducer</keyword>
<dbReference type="AlphaFoldDB" id="A0A066RVN6"/>
<dbReference type="InterPro" id="IPR004089">
    <property type="entry name" value="MCPsignal_dom"/>
</dbReference>
<dbReference type="GO" id="GO:0007165">
    <property type="term" value="P:signal transduction"/>
    <property type="evidence" value="ECO:0007669"/>
    <property type="project" value="UniProtKB-KW"/>
</dbReference>
<comment type="subcellular location">
    <subcellularLocation>
        <location evidence="1">Cell inner membrane</location>
        <topology evidence="1">Multi-pass membrane protein</topology>
    </subcellularLocation>
</comment>
<dbReference type="InterPro" id="IPR000727">
    <property type="entry name" value="T_SNARE_dom"/>
</dbReference>
<protein>
    <recommendedName>
        <fullName evidence="12">Chemotaxis protein</fullName>
    </recommendedName>
</protein>
<keyword evidence="2" id="KW-0997">Cell inner membrane</keyword>
<dbReference type="EMBL" id="JMIB01000019">
    <property type="protein sequence ID" value="KDM91737.1"/>
    <property type="molecule type" value="Genomic_DNA"/>
</dbReference>
<evidence type="ECO:0000256" key="3">
    <source>
        <dbReference type="ARBA" id="ARBA00023224"/>
    </source>
</evidence>
<keyword evidence="2" id="KW-0472">Membrane</keyword>
<dbReference type="PANTHER" id="PTHR32089:SF33">
    <property type="entry name" value="TOXIN COREGULATED PILUS BIOSYNTHESIS PROTEIN I"/>
    <property type="match status" value="1"/>
</dbReference>
<dbReference type="GO" id="GO:0004888">
    <property type="term" value="F:transmembrane signaling receptor activity"/>
    <property type="evidence" value="ECO:0007669"/>
    <property type="project" value="InterPro"/>
</dbReference>
<evidence type="ECO:0000256" key="1">
    <source>
        <dbReference type="ARBA" id="ARBA00004429"/>
    </source>
</evidence>
<comment type="similarity">
    <text evidence="4">Belongs to the methyl-accepting chemotaxis (MCP) protein family.</text>
</comment>
<dbReference type="GO" id="GO:0005886">
    <property type="term" value="C:plasma membrane"/>
    <property type="evidence" value="ECO:0007669"/>
    <property type="project" value="UniProtKB-SubCell"/>
</dbReference>
<feature type="coiled-coil region" evidence="6">
    <location>
        <begin position="430"/>
        <end position="467"/>
    </location>
</feature>
<keyword evidence="2" id="KW-1003">Cell membrane</keyword>
<evidence type="ECO:0000256" key="4">
    <source>
        <dbReference type="ARBA" id="ARBA00029447"/>
    </source>
</evidence>
<dbReference type="InterPro" id="IPR003660">
    <property type="entry name" value="HAMP_dom"/>
</dbReference>
<dbReference type="SMART" id="SM00283">
    <property type="entry name" value="MA"/>
    <property type="match status" value="1"/>
</dbReference>
<feature type="domain" description="HAMP" evidence="9">
    <location>
        <begin position="211"/>
        <end position="263"/>
    </location>
</feature>
<dbReference type="PROSITE" id="PS50111">
    <property type="entry name" value="CHEMOTAXIS_TRANSDUC_2"/>
    <property type="match status" value="1"/>
</dbReference>
<gene>
    <name evidence="10" type="ORF">EA58_10230</name>
</gene>
<evidence type="ECO:0000313" key="11">
    <source>
        <dbReference type="Proteomes" id="UP000027192"/>
    </source>
</evidence>
<feature type="domain" description="Methyl-accepting transducer" evidence="7">
    <location>
        <begin position="268"/>
        <end position="504"/>
    </location>
</feature>
<dbReference type="Pfam" id="PF00015">
    <property type="entry name" value="MCPsignal"/>
    <property type="match status" value="1"/>
</dbReference>
<name>A0A066RVN6_9GAMM</name>
<dbReference type="Pfam" id="PF00672">
    <property type="entry name" value="HAMP"/>
    <property type="match status" value="1"/>
</dbReference>
<dbReference type="OrthoDB" id="7054443at2"/>
<evidence type="ECO:0000313" key="10">
    <source>
        <dbReference type="EMBL" id="KDM91737.1"/>
    </source>
</evidence>
<dbReference type="SUPFAM" id="SSF58104">
    <property type="entry name" value="Methyl-accepting chemotaxis protein (MCP) signaling domain"/>
    <property type="match status" value="1"/>
</dbReference>
<dbReference type="SMART" id="SM00304">
    <property type="entry name" value="HAMP"/>
    <property type="match status" value="2"/>
</dbReference>
<dbReference type="STRING" id="1654360.EA58_10230"/>
<evidence type="ECO:0000259" key="8">
    <source>
        <dbReference type="PROSITE" id="PS50192"/>
    </source>
</evidence>
<dbReference type="PANTHER" id="PTHR32089">
    <property type="entry name" value="METHYL-ACCEPTING CHEMOTAXIS PROTEIN MCPB"/>
    <property type="match status" value="1"/>
</dbReference>
<keyword evidence="11" id="KW-1185">Reference proteome</keyword>
<sequence>MLKGISIRNQVLTPVIISAILLLVSVVLSEKVLDDTVSELNSASQQSLSLKDDVAQLIESTYAMRVAAIYALYDETQLSTLRNTLVQRETEIKQLLPALKHFQGAASELASLEAAVDDYLSYSRQTMLDVLKQRHNGSMSDQDFNAYVIPYRNKGNVLIQRIQTLSQKLNVLSAEYRDQQVAHHDDVQVWSLLASVGTIVVGLLTGWILSGFIASPLSALSGQVQQFSKGELEISAYLPGTNELSKLGQNIDSMAANLRSIVSGLRHIGDNTAASTAELATVMKESEHNAVRQSREIEQIASAIEELATSAREVSGIAFQADEGAKVAVQITDEGEQMFRQVSQATQQMSQGVGAAVVEIEELEQASAQIAGVLEVIHAISEQTNLLALNAAIEAARAGESGRGFAVVADEVRQLAARTQQSTGDIQNIIEELQTRSQSASQSMNNMAELLENNMHLEERASQALGNIKAAITEIGDLNHQVAESSEQQTEVTQTINENLANIHDIVSTNATGISQCAASSREISQLAENMAHQLQFFKFTK</sequence>
<organism evidence="10 11">
    <name type="scientific">Photobacterium galatheae</name>
    <dbReference type="NCBI Taxonomy" id="1654360"/>
    <lineage>
        <taxon>Bacteria</taxon>
        <taxon>Pseudomonadati</taxon>
        <taxon>Pseudomonadota</taxon>
        <taxon>Gammaproteobacteria</taxon>
        <taxon>Vibrionales</taxon>
        <taxon>Vibrionaceae</taxon>
        <taxon>Photobacterium</taxon>
    </lineage>
</organism>
<dbReference type="FunFam" id="1.10.287.950:FF:000001">
    <property type="entry name" value="Methyl-accepting chemotaxis sensory transducer"/>
    <property type="match status" value="1"/>
</dbReference>
<reference evidence="10 11" key="1">
    <citation type="submission" date="2014-04" db="EMBL/GenBank/DDBJ databases">
        <title>Draft genome sequence of Photobacterium halotolerans S2753: a solonamide, ngercheumicin and holomycin producer.</title>
        <authorList>
            <person name="Machado H.R."/>
            <person name="Gram L."/>
        </authorList>
    </citation>
    <scope>NUCLEOTIDE SEQUENCE [LARGE SCALE GENOMIC DNA]</scope>
    <source>
        <strain evidence="10 11">S2753</strain>
    </source>
</reference>
<proteinExistence type="inferred from homology"/>
<evidence type="ECO:0000259" key="7">
    <source>
        <dbReference type="PROSITE" id="PS50111"/>
    </source>
</evidence>
<dbReference type="PROSITE" id="PS50192">
    <property type="entry name" value="T_SNARE"/>
    <property type="match status" value="1"/>
</dbReference>
<dbReference type="Gene3D" id="1.10.287.950">
    <property type="entry name" value="Methyl-accepting chemotaxis protein"/>
    <property type="match status" value="1"/>
</dbReference>
<accession>A0A066RVN6</accession>
<dbReference type="GO" id="GO:0006935">
    <property type="term" value="P:chemotaxis"/>
    <property type="evidence" value="ECO:0007669"/>
    <property type="project" value="InterPro"/>
</dbReference>
<dbReference type="PROSITE" id="PS50885">
    <property type="entry name" value="HAMP"/>
    <property type="match status" value="1"/>
</dbReference>
<keyword evidence="6" id="KW-0175">Coiled coil</keyword>
<evidence type="ECO:0000259" key="9">
    <source>
        <dbReference type="PROSITE" id="PS50885"/>
    </source>
</evidence>
<dbReference type="CDD" id="cd11386">
    <property type="entry name" value="MCP_signal"/>
    <property type="match status" value="1"/>
</dbReference>
<evidence type="ECO:0008006" key="12">
    <source>
        <dbReference type="Google" id="ProtNLM"/>
    </source>
</evidence>
<evidence type="ECO:0000256" key="6">
    <source>
        <dbReference type="SAM" id="Coils"/>
    </source>
</evidence>
<dbReference type="Proteomes" id="UP000027192">
    <property type="component" value="Unassembled WGS sequence"/>
</dbReference>
<evidence type="ECO:0000256" key="2">
    <source>
        <dbReference type="ARBA" id="ARBA00022519"/>
    </source>
</evidence>